<reference evidence="1 2" key="1">
    <citation type="submission" date="2018-02" db="EMBL/GenBank/DDBJ databases">
        <title>Complete genome sequence of Streptomyces dengpaensis, the producer of angucyclines.</title>
        <authorList>
            <person name="Yumei L."/>
        </authorList>
    </citation>
    <scope>NUCLEOTIDE SEQUENCE [LARGE SCALE GENOMIC DNA]</scope>
    <source>
        <strain evidence="1 2">XZHG99</strain>
    </source>
</reference>
<dbReference type="EMBL" id="CP026652">
    <property type="protein sequence ID" value="AVH55610.1"/>
    <property type="molecule type" value="Genomic_DNA"/>
</dbReference>
<proteinExistence type="predicted"/>
<dbReference type="Proteomes" id="UP000238413">
    <property type="component" value="Chromosome"/>
</dbReference>
<protein>
    <submittedName>
        <fullName evidence="1">Uncharacterized protein</fullName>
    </submittedName>
</protein>
<gene>
    <name evidence="1" type="ORF">C4B68_07240</name>
</gene>
<keyword evidence="2" id="KW-1185">Reference proteome</keyword>
<name>A0ABN5HYC6_9ACTN</name>
<evidence type="ECO:0000313" key="1">
    <source>
        <dbReference type="EMBL" id="AVH55610.1"/>
    </source>
</evidence>
<organism evidence="1 2">
    <name type="scientific">Streptomyces dengpaensis</name>
    <dbReference type="NCBI Taxonomy" id="2049881"/>
    <lineage>
        <taxon>Bacteria</taxon>
        <taxon>Bacillati</taxon>
        <taxon>Actinomycetota</taxon>
        <taxon>Actinomycetes</taxon>
        <taxon>Kitasatosporales</taxon>
        <taxon>Streptomycetaceae</taxon>
        <taxon>Streptomyces</taxon>
    </lineage>
</organism>
<sequence>MTRDDRRLTCGRCGHRAHAGTLTGGHAVKQVFRHTEGEATAGHEVEPVWGEVFHRCDFCDPEIEAVWSYQVLPVETRVGLIAGLRPAEVFSSRGLNDTPWYACPACADLIQAKQWRELLKRSLSLYEKRTGHRPTTGLRIQTHETHQQFVQMMTGHRLPLDGAR</sequence>
<accession>A0ABN5HYC6</accession>
<evidence type="ECO:0000313" key="2">
    <source>
        <dbReference type="Proteomes" id="UP000238413"/>
    </source>
</evidence>